<evidence type="ECO:0000313" key="1">
    <source>
        <dbReference type="EMBL" id="TRY18903.1"/>
    </source>
</evidence>
<keyword evidence="2" id="KW-1185">Reference proteome</keyword>
<evidence type="ECO:0000313" key="2">
    <source>
        <dbReference type="Proteomes" id="UP000317638"/>
    </source>
</evidence>
<reference evidence="1 2" key="1">
    <citation type="submission" date="2019-07" db="EMBL/GenBank/DDBJ databases">
        <authorList>
            <person name="Zhou L.-Y."/>
        </authorList>
    </citation>
    <scope>NUCLEOTIDE SEQUENCE [LARGE SCALE GENOMIC DNA]</scope>
    <source>
        <strain evidence="1 2">YIM 101269</strain>
    </source>
</reference>
<dbReference type="Proteomes" id="UP000317638">
    <property type="component" value="Unassembled WGS sequence"/>
</dbReference>
<proteinExistence type="predicted"/>
<dbReference type="RefSeq" id="WP_143937795.1">
    <property type="nucleotide sequence ID" value="NZ_VKKG01000002.1"/>
</dbReference>
<organism evidence="1 2">
    <name type="scientific">Tessaracoccus rhinocerotis</name>
    <dbReference type="NCBI Taxonomy" id="1689449"/>
    <lineage>
        <taxon>Bacteria</taxon>
        <taxon>Bacillati</taxon>
        <taxon>Actinomycetota</taxon>
        <taxon>Actinomycetes</taxon>
        <taxon>Propionibacteriales</taxon>
        <taxon>Propionibacteriaceae</taxon>
        <taxon>Tessaracoccus</taxon>
    </lineage>
</organism>
<dbReference type="EMBL" id="VKKG01000002">
    <property type="protein sequence ID" value="TRY18903.1"/>
    <property type="molecule type" value="Genomic_DNA"/>
</dbReference>
<protein>
    <submittedName>
        <fullName evidence="1">Uncharacterized protein</fullName>
    </submittedName>
</protein>
<name>A0A553K2G1_9ACTN</name>
<sequence length="140" mass="14541">MASAAEARARAGEFTDTPALLGAALQIRDASGVPSGWFVPVVDGARIKGFVELRPDLQHRRTAGFGTPTCAAAWLDPDVVVHRARREASAGEVLGEPYLSFDGTPDRLAWAVPVGGPRGPRVVWVAGEAAWSGPAATGLG</sequence>
<gene>
    <name evidence="1" type="ORF">FOJ82_07290</name>
</gene>
<dbReference type="AlphaFoldDB" id="A0A553K2G1"/>
<accession>A0A553K2G1</accession>
<comment type="caution">
    <text evidence="1">The sequence shown here is derived from an EMBL/GenBank/DDBJ whole genome shotgun (WGS) entry which is preliminary data.</text>
</comment>